<evidence type="ECO:0000313" key="2">
    <source>
        <dbReference type="Proteomes" id="UP000789405"/>
    </source>
</evidence>
<sequence length="95" mass="11101">NTEFELSELDSDDSEYTRKINIDNNIQTIIQYHQELNNNGKCIHESKKYLVGENYLFEDYVLNIGKDLLKIKKAKINIESSSVDKLDKNNSLYQV</sequence>
<protein>
    <submittedName>
        <fullName evidence="1">6430_t:CDS:1</fullName>
    </submittedName>
</protein>
<organism evidence="1 2">
    <name type="scientific">Dentiscutata erythropus</name>
    <dbReference type="NCBI Taxonomy" id="1348616"/>
    <lineage>
        <taxon>Eukaryota</taxon>
        <taxon>Fungi</taxon>
        <taxon>Fungi incertae sedis</taxon>
        <taxon>Mucoromycota</taxon>
        <taxon>Glomeromycotina</taxon>
        <taxon>Glomeromycetes</taxon>
        <taxon>Diversisporales</taxon>
        <taxon>Gigasporaceae</taxon>
        <taxon>Dentiscutata</taxon>
    </lineage>
</organism>
<proteinExistence type="predicted"/>
<dbReference type="AlphaFoldDB" id="A0A9N9I9R2"/>
<dbReference type="Proteomes" id="UP000789405">
    <property type="component" value="Unassembled WGS sequence"/>
</dbReference>
<comment type="caution">
    <text evidence="1">The sequence shown here is derived from an EMBL/GenBank/DDBJ whole genome shotgun (WGS) entry which is preliminary data.</text>
</comment>
<dbReference type="EMBL" id="CAJVPY010011390">
    <property type="protein sequence ID" value="CAG8726648.1"/>
    <property type="molecule type" value="Genomic_DNA"/>
</dbReference>
<accession>A0A9N9I9R2</accession>
<keyword evidence="2" id="KW-1185">Reference proteome</keyword>
<name>A0A9N9I9R2_9GLOM</name>
<reference evidence="1" key="1">
    <citation type="submission" date="2021-06" db="EMBL/GenBank/DDBJ databases">
        <authorList>
            <person name="Kallberg Y."/>
            <person name="Tangrot J."/>
            <person name="Rosling A."/>
        </authorList>
    </citation>
    <scope>NUCLEOTIDE SEQUENCE</scope>
    <source>
        <strain evidence="1">MA453B</strain>
    </source>
</reference>
<evidence type="ECO:0000313" key="1">
    <source>
        <dbReference type="EMBL" id="CAG8726648.1"/>
    </source>
</evidence>
<gene>
    <name evidence="1" type="ORF">DERYTH_LOCUS14769</name>
</gene>
<feature type="non-terminal residue" evidence="1">
    <location>
        <position position="1"/>
    </location>
</feature>